<evidence type="ECO:0000256" key="1">
    <source>
        <dbReference type="SAM" id="MobiDB-lite"/>
    </source>
</evidence>
<organism evidence="2 3">
    <name type="scientific">Colocasia esculenta</name>
    <name type="common">Wild taro</name>
    <name type="synonym">Arum esculentum</name>
    <dbReference type="NCBI Taxonomy" id="4460"/>
    <lineage>
        <taxon>Eukaryota</taxon>
        <taxon>Viridiplantae</taxon>
        <taxon>Streptophyta</taxon>
        <taxon>Embryophyta</taxon>
        <taxon>Tracheophyta</taxon>
        <taxon>Spermatophyta</taxon>
        <taxon>Magnoliopsida</taxon>
        <taxon>Liliopsida</taxon>
        <taxon>Araceae</taxon>
        <taxon>Aroideae</taxon>
        <taxon>Colocasieae</taxon>
        <taxon>Colocasia</taxon>
    </lineage>
</organism>
<feature type="region of interest" description="Disordered" evidence="1">
    <location>
        <begin position="35"/>
        <end position="54"/>
    </location>
</feature>
<proteinExistence type="predicted"/>
<accession>A0A843VSN6</accession>
<keyword evidence="3" id="KW-1185">Reference proteome</keyword>
<sequence length="114" mass="12886">MVFRFFSEFSKEISALKVAPGLLVKLKYEGEHVSIQSTSTEKIRQHNVYRPSTKNKYKELARGRTPKLGKAVFSQAELRERKENSSTSGRNNSCKWGGGDIYRRSPPLPPLSIG</sequence>
<feature type="compositionally biased region" description="Polar residues" evidence="1">
    <location>
        <begin position="85"/>
        <end position="94"/>
    </location>
</feature>
<reference evidence="2" key="1">
    <citation type="submission" date="2017-07" db="EMBL/GenBank/DDBJ databases">
        <title>Taro Niue Genome Assembly and Annotation.</title>
        <authorList>
            <person name="Atibalentja N."/>
            <person name="Keating K."/>
            <person name="Fields C.J."/>
        </authorList>
    </citation>
    <scope>NUCLEOTIDE SEQUENCE</scope>
    <source>
        <strain evidence="2">Niue_2</strain>
        <tissue evidence="2">Leaf</tissue>
    </source>
</reference>
<feature type="region of interest" description="Disordered" evidence="1">
    <location>
        <begin position="71"/>
        <end position="114"/>
    </location>
</feature>
<evidence type="ECO:0000313" key="3">
    <source>
        <dbReference type="Proteomes" id="UP000652761"/>
    </source>
</evidence>
<comment type="caution">
    <text evidence="2">The sequence shown here is derived from an EMBL/GenBank/DDBJ whole genome shotgun (WGS) entry which is preliminary data.</text>
</comment>
<dbReference type="Proteomes" id="UP000652761">
    <property type="component" value="Unassembled WGS sequence"/>
</dbReference>
<gene>
    <name evidence="2" type="ORF">Taro_032444</name>
</gene>
<dbReference type="AlphaFoldDB" id="A0A843VSN6"/>
<protein>
    <submittedName>
        <fullName evidence="2">Uncharacterized protein</fullName>
    </submittedName>
</protein>
<evidence type="ECO:0000313" key="2">
    <source>
        <dbReference type="EMBL" id="MQL99718.1"/>
    </source>
</evidence>
<name>A0A843VSN6_COLES</name>
<dbReference type="EMBL" id="NMUH01002397">
    <property type="protein sequence ID" value="MQL99718.1"/>
    <property type="molecule type" value="Genomic_DNA"/>
</dbReference>